<dbReference type="CDD" id="cd03230">
    <property type="entry name" value="ABC_DR_subfamily_A"/>
    <property type="match status" value="1"/>
</dbReference>
<dbReference type="KEGG" id="hor:Hore_13010"/>
<evidence type="ECO:0000313" key="7">
    <source>
        <dbReference type="Proteomes" id="UP000000719"/>
    </source>
</evidence>
<keyword evidence="3" id="KW-0547">Nucleotide-binding</keyword>
<name>B8CXN2_HALOH</name>
<dbReference type="EMBL" id="CP001098">
    <property type="protein sequence ID" value="ACL70051.1"/>
    <property type="molecule type" value="Genomic_DNA"/>
</dbReference>
<evidence type="ECO:0000256" key="3">
    <source>
        <dbReference type="ARBA" id="ARBA00022741"/>
    </source>
</evidence>
<dbReference type="PANTHER" id="PTHR43335:SF4">
    <property type="entry name" value="ABC TRANSPORTER, ATP-BINDING PROTEIN"/>
    <property type="match status" value="1"/>
</dbReference>
<reference evidence="6 7" key="1">
    <citation type="journal article" date="2009" name="PLoS ONE">
        <title>Genome analysis of the anaerobic thermohalophilic bacterium Halothermothrix orenii.</title>
        <authorList>
            <person name="Mavromatis K."/>
            <person name="Ivanova N."/>
            <person name="Anderson I."/>
            <person name="Lykidis A."/>
            <person name="Hooper S.D."/>
            <person name="Sun H."/>
            <person name="Kunin V."/>
            <person name="Lapidus A."/>
            <person name="Hugenholtz P."/>
            <person name="Patel B."/>
            <person name="Kyrpides N.C."/>
        </authorList>
    </citation>
    <scope>NUCLEOTIDE SEQUENCE [LARGE SCALE GENOMIC DNA]</scope>
    <source>
        <strain evidence="7">H 168 / OCM 544 / DSM 9562</strain>
    </source>
</reference>
<comment type="similarity">
    <text evidence="1">Belongs to the ABC transporter superfamily.</text>
</comment>
<dbReference type="InterPro" id="IPR027417">
    <property type="entry name" value="P-loop_NTPase"/>
</dbReference>
<proteinExistence type="inferred from homology"/>
<organism evidence="6 7">
    <name type="scientific">Halothermothrix orenii (strain H 168 / OCM 544 / DSM 9562)</name>
    <dbReference type="NCBI Taxonomy" id="373903"/>
    <lineage>
        <taxon>Bacteria</taxon>
        <taxon>Bacillati</taxon>
        <taxon>Bacillota</taxon>
        <taxon>Clostridia</taxon>
        <taxon>Halanaerobiales</taxon>
        <taxon>Halothermotrichaceae</taxon>
        <taxon>Halothermothrix</taxon>
    </lineage>
</organism>
<sequence>MIEVKQVTKRYGEKVALKGINFKVGKGEIIGFLGPNGAGKTTTMQIITGYIPPTSGEVKVGGFDTFKNPLDVKRLIGYLPENPPLYPNMTVYRFLKFIAELKDIPRDQHDKELDRVMEVISIKDVRNRLIKNLSKGYKQRVGLAQALIGDPEVLILDEPTSGLDPRQIIEIRNLIKALSTDKTIILSSHILPEVNMIAERVLIINEGEIVAQDTPSSLSRRLRHGEVLQVEIDGDKDQIKKEIEELDGVKQVDLKEGKFNIETGHKGDVRRNLFFKMAELGYPILEMKTIDLSLEEIFLQLTTEEEEVLK</sequence>
<feature type="domain" description="ABC transporter" evidence="5">
    <location>
        <begin position="2"/>
        <end position="231"/>
    </location>
</feature>
<dbReference type="Proteomes" id="UP000000719">
    <property type="component" value="Chromosome"/>
</dbReference>
<dbReference type="GO" id="GO:0016887">
    <property type="term" value="F:ATP hydrolysis activity"/>
    <property type="evidence" value="ECO:0007669"/>
    <property type="project" value="InterPro"/>
</dbReference>
<keyword evidence="7" id="KW-1185">Reference proteome</keyword>
<dbReference type="Pfam" id="PF00005">
    <property type="entry name" value="ABC_tran"/>
    <property type="match status" value="1"/>
</dbReference>
<evidence type="ECO:0000256" key="4">
    <source>
        <dbReference type="ARBA" id="ARBA00022840"/>
    </source>
</evidence>
<dbReference type="AlphaFoldDB" id="B8CXN2"/>
<accession>B8CXN2</accession>
<evidence type="ECO:0000259" key="5">
    <source>
        <dbReference type="PROSITE" id="PS50893"/>
    </source>
</evidence>
<dbReference type="eggNOG" id="COG1131">
    <property type="taxonomic scope" value="Bacteria"/>
</dbReference>
<dbReference type="STRING" id="373903.Hore_13010"/>
<dbReference type="Gene3D" id="3.40.50.300">
    <property type="entry name" value="P-loop containing nucleotide triphosphate hydrolases"/>
    <property type="match status" value="1"/>
</dbReference>
<gene>
    <name evidence="6" type="ordered locus">Hore_13010</name>
</gene>
<dbReference type="SUPFAM" id="SSF52540">
    <property type="entry name" value="P-loop containing nucleoside triphosphate hydrolases"/>
    <property type="match status" value="1"/>
</dbReference>
<dbReference type="PANTHER" id="PTHR43335">
    <property type="entry name" value="ABC TRANSPORTER, ATP-BINDING PROTEIN"/>
    <property type="match status" value="1"/>
</dbReference>
<dbReference type="GO" id="GO:0005524">
    <property type="term" value="F:ATP binding"/>
    <property type="evidence" value="ECO:0007669"/>
    <property type="project" value="UniProtKB-KW"/>
</dbReference>
<dbReference type="PROSITE" id="PS50893">
    <property type="entry name" value="ABC_TRANSPORTER_2"/>
    <property type="match status" value="1"/>
</dbReference>
<dbReference type="SMART" id="SM00382">
    <property type="entry name" value="AAA"/>
    <property type="match status" value="1"/>
</dbReference>
<keyword evidence="2" id="KW-0813">Transport</keyword>
<dbReference type="RefSeq" id="WP_012636235.1">
    <property type="nucleotide sequence ID" value="NC_011899.1"/>
</dbReference>
<evidence type="ECO:0000313" key="6">
    <source>
        <dbReference type="EMBL" id="ACL70051.1"/>
    </source>
</evidence>
<protein>
    <submittedName>
        <fullName evidence="6">ABC transporter related</fullName>
    </submittedName>
</protein>
<evidence type="ECO:0000256" key="1">
    <source>
        <dbReference type="ARBA" id="ARBA00005417"/>
    </source>
</evidence>
<dbReference type="HOGENOM" id="CLU_000604_1_2_9"/>
<dbReference type="InterPro" id="IPR003439">
    <property type="entry name" value="ABC_transporter-like_ATP-bd"/>
</dbReference>
<keyword evidence="4" id="KW-0067">ATP-binding</keyword>
<evidence type="ECO:0000256" key="2">
    <source>
        <dbReference type="ARBA" id="ARBA00022448"/>
    </source>
</evidence>
<dbReference type="InterPro" id="IPR003593">
    <property type="entry name" value="AAA+_ATPase"/>
</dbReference>
<dbReference type="OrthoDB" id="9775135at2"/>